<feature type="transmembrane region" description="Helical" evidence="6">
    <location>
        <begin position="49"/>
        <end position="72"/>
    </location>
</feature>
<keyword evidence="3 6" id="KW-0812">Transmembrane</keyword>
<comment type="subcellular location">
    <subcellularLocation>
        <location evidence="1">Membrane</location>
        <topology evidence="1">Multi-pass membrane protein</topology>
    </subcellularLocation>
</comment>
<evidence type="ECO:0000313" key="7">
    <source>
        <dbReference type="EMBL" id="CAH1786202.1"/>
    </source>
</evidence>
<dbReference type="PROSITE" id="PS00421">
    <property type="entry name" value="TM4_1"/>
    <property type="match status" value="1"/>
</dbReference>
<evidence type="ECO:0000256" key="4">
    <source>
        <dbReference type="ARBA" id="ARBA00022989"/>
    </source>
</evidence>
<dbReference type="PANTHER" id="PTHR19282">
    <property type="entry name" value="TETRASPANIN"/>
    <property type="match status" value="1"/>
</dbReference>
<dbReference type="InterPro" id="IPR000301">
    <property type="entry name" value="Tetraspanin_animals"/>
</dbReference>
<evidence type="ECO:0000313" key="8">
    <source>
        <dbReference type="Proteomes" id="UP000749559"/>
    </source>
</evidence>
<proteinExistence type="inferred from homology"/>
<name>A0A8S4P001_OWEFU</name>
<keyword evidence="4 6" id="KW-1133">Transmembrane helix</keyword>
<dbReference type="PIRSF" id="PIRSF002419">
    <property type="entry name" value="Tetraspanin"/>
    <property type="match status" value="1"/>
</dbReference>
<accession>A0A8S4P001</accession>
<dbReference type="GO" id="GO:0005886">
    <property type="term" value="C:plasma membrane"/>
    <property type="evidence" value="ECO:0007669"/>
    <property type="project" value="TreeGrafter"/>
</dbReference>
<evidence type="ECO:0000256" key="6">
    <source>
        <dbReference type="SAM" id="Phobius"/>
    </source>
</evidence>
<evidence type="ECO:0000256" key="3">
    <source>
        <dbReference type="ARBA" id="ARBA00022692"/>
    </source>
</evidence>
<dbReference type="Proteomes" id="UP000749559">
    <property type="component" value="Unassembled WGS sequence"/>
</dbReference>
<evidence type="ECO:0000256" key="2">
    <source>
        <dbReference type="ARBA" id="ARBA00006840"/>
    </source>
</evidence>
<keyword evidence="8" id="KW-1185">Reference proteome</keyword>
<comment type="similarity">
    <text evidence="2">Belongs to the tetraspanin (TM4SF) family.</text>
</comment>
<feature type="transmembrane region" description="Helical" evidence="6">
    <location>
        <begin position="237"/>
        <end position="262"/>
    </location>
</feature>
<dbReference type="OrthoDB" id="438211at2759"/>
<dbReference type="InterPro" id="IPR018503">
    <property type="entry name" value="Tetraspanin_CS"/>
</dbReference>
<comment type="caution">
    <text evidence="7">The sequence shown here is derived from an EMBL/GenBank/DDBJ whole genome shotgun (WGS) entry which is preliminary data.</text>
</comment>
<dbReference type="InterPro" id="IPR018499">
    <property type="entry name" value="Tetraspanin/Peripherin"/>
</dbReference>
<evidence type="ECO:0000256" key="5">
    <source>
        <dbReference type="ARBA" id="ARBA00023136"/>
    </source>
</evidence>
<protein>
    <recommendedName>
        <fullName evidence="9">Tetraspanin</fullName>
    </recommendedName>
</protein>
<feature type="transmembrane region" description="Helical" evidence="6">
    <location>
        <begin position="84"/>
        <end position="108"/>
    </location>
</feature>
<feature type="transmembrane region" description="Helical" evidence="6">
    <location>
        <begin position="12"/>
        <end position="37"/>
    </location>
</feature>
<dbReference type="EMBL" id="CAIIXF020000006">
    <property type="protein sequence ID" value="CAH1786202.1"/>
    <property type="molecule type" value="Genomic_DNA"/>
</dbReference>
<dbReference type="Gene3D" id="1.10.1450.10">
    <property type="entry name" value="Tetraspanin"/>
    <property type="match status" value="1"/>
</dbReference>
<dbReference type="Pfam" id="PF00335">
    <property type="entry name" value="Tetraspanin"/>
    <property type="match status" value="1"/>
</dbReference>
<evidence type="ECO:0008006" key="9">
    <source>
        <dbReference type="Google" id="ProtNLM"/>
    </source>
</evidence>
<dbReference type="AlphaFoldDB" id="A0A8S4P001"/>
<reference evidence="7" key="1">
    <citation type="submission" date="2022-03" db="EMBL/GenBank/DDBJ databases">
        <authorList>
            <person name="Martin C."/>
        </authorList>
    </citation>
    <scope>NUCLEOTIDE SEQUENCE</scope>
</reference>
<dbReference type="PANTHER" id="PTHR19282:SF527">
    <property type="entry name" value="TETRASPANIN"/>
    <property type="match status" value="1"/>
</dbReference>
<sequence>MTTEGFGTCLKYCTFVFNLIFFLAGGALVGVGIWMAVDRNFLTSIIGTALYTVVCVVIIACGAISLFIAFFGCCGAINENRCMLMTYFVFLLVILILLLVGGILAVVFRTTLTNSMQSAMDDSLKNRYGYNLNEELNQAITQGWDMAQDRLQCCAIANKGWKIYRQTNWYKYWPDQNNKPWVPESCCTKDAQFRYLNTKICQFGTGMPPATETGAKNDYLHYTGCYEAGINFLYQHAYIMIGLGFGVIFLLIFGLVITFMLMRQLEL</sequence>
<gene>
    <name evidence="7" type="ORF">OFUS_LOCUS12146</name>
</gene>
<keyword evidence="5 6" id="KW-0472">Membrane</keyword>
<organism evidence="7 8">
    <name type="scientific">Owenia fusiformis</name>
    <name type="common">Polychaete worm</name>
    <dbReference type="NCBI Taxonomy" id="6347"/>
    <lineage>
        <taxon>Eukaryota</taxon>
        <taxon>Metazoa</taxon>
        <taxon>Spiralia</taxon>
        <taxon>Lophotrochozoa</taxon>
        <taxon>Annelida</taxon>
        <taxon>Polychaeta</taxon>
        <taxon>Sedentaria</taxon>
        <taxon>Canalipalpata</taxon>
        <taxon>Sabellida</taxon>
        <taxon>Oweniida</taxon>
        <taxon>Oweniidae</taxon>
        <taxon>Owenia</taxon>
    </lineage>
</organism>
<evidence type="ECO:0000256" key="1">
    <source>
        <dbReference type="ARBA" id="ARBA00004141"/>
    </source>
</evidence>
<dbReference type="InterPro" id="IPR008952">
    <property type="entry name" value="Tetraspanin_EC2_sf"/>
</dbReference>
<dbReference type="PRINTS" id="PR00259">
    <property type="entry name" value="TMFOUR"/>
</dbReference>